<proteinExistence type="predicted"/>
<dbReference type="EMBL" id="GIIL01007425">
    <property type="protein sequence ID" value="NOV51151.1"/>
    <property type="molecule type" value="Transcribed_RNA"/>
</dbReference>
<feature type="chain" id="PRO_5027106904" evidence="1">
    <location>
        <begin position="26"/>
        <end position="96"/>
    </location>
</feature>
<accession>A0A6M2E1E2</accession>
<keyword evidence="1" id="KW-0732">Signal</keyword>
<reference evidence="2" key="1">
    <citation type="submission" date="2020-03" db="EMBL/GenBank/DDBJ databases">
        <title>Transcriptomic Profiling of the Digestive Tract of the Rat Flea, Xenopsylla cheopis, Following Blood Feeding and Infection with Yersinia pestis.</title>
        <authorList>
            <person name="Bland D.M."/>
            <person name="Martens C.A."/>
            <person name="Virtaneva K."/>
            <person name="Kanakabandi K."/>
            <person name="Long D."/>
            <person name="Rosenke R."/>
            <person name="Saturday G.A."/>
            <person name="Hoyt F.H."/>
            <person name="Bruno D.P."/>
            <person name="Ribeiro J.M.C."/>
            <person name="Hinnebusch J."/>
        </authorList>
    </citation>
    <scope>NUCLEOTIDE SEQUENCE</scope>
</reference>
<evidence type="ECO:0000313" key="2">
    <source>
        <dbReference type="EMBL" id="NOV51151.1"/>
    </source>
</evidence>
<sequence length="96" mass="10878">MQTKLVVLVCVSCLVATSLWPMANAMPPAQCTGPIEAMAPRIRKVCDALSTIYELRGAMEAYLDDKAMYYPDHELMDTGVKRQDVDHVFLRFGRRR</sequence>
<feature type="signal peptide" evidence="1">
    <location>
        <begin position="1"/>
        <end position="25"/>
    </location>
</feature>
<name>A0A6M2E1E2_XENCH</name>
<protein>
    <submittedName>
        <fullName evidence="2">Putative secreted protein</fullName>
    </submittedName>
</protein>
<evidence type="ECO:0000256" key="1">
    <source>
        <dbReference type="SAM" id="SignalP"/>
    </source>
</evidence>
<dbReference type="AlphaFoldDB" id="A0A6M2E1E2"/>
<organism evidence="2">
    <name type="scientific">Xenopsylla cheopis</name>
    <name type="common">Oriental rat flea</name>
    <name type="synonym">Pulex cheopis</name>
    <dbReference type="NCBI Taxonomy" id="163159"/>
    <lineage>
        <taxon>Eukaryota</taxon>
        <taxon>Metazoa</taxon>
        <taxon>Ecdysozoa</taxon>
        <taxon>Arthropoda</taxon>
        <taxon>Hexapoda</taxon>
        <taxon>Insecta</taxon>
        <taxon>Pterygota</taxon>
        <taxon>Neoptera</taxon>
        <taxon>Endopterygota</taxon>
        <taxon>Siphonaptera</taxon>
        <taxon>Pulicidae</taxon>
        <taxon>Xenopsyllinae</taxon>
        <taxon>Xenopsylla</taxon>
    </lineage>
</organism>